<gene>
    <name evidence="4" type="ORF">SPIROBIBN47_80032</name>
</gene>
<protein>
    <recommendedName>
        <fullName evidence="3">SAP domain-containing protein</fullName>
    </recommendedName>
</protein>
<organism evidence="4">
    <name type="scientific">uncultured spirochete</name>
    <dbReference type="NCBI Taxonomy" id="156406"/>
    <lineage>
        <taxon>Bacteria</taxon>
        <taxon>Pseudomonadati</taxon>
        <taxon>Spirochaetota</taxon>
        <taxon>Spirochaetia</taxon>
        <taxon>Spirochaetales</taxon>
        <taxon>environmental samples</taxon>
    </lineage>
</organism>
<proteinExistence type="predicted"/>
<evidence type="ECO:0000256" key="2">
    <source>
        <dbReference type="SAM" id="SignalP"/>
    </source>
</evidence>
<feature type="region of interest" description="Disordered" evidence="1">
    <location>
        <begin position="28"/>
        <end position="47"/>
    </location>
</feature>
<dbReference type="AlphaFoldDB" id="A0A3P3XLV1"/>
<feature type="signal peptide" evidence="2">
    <location>
        <begin position="1"/>
        <end position="22"/>
    </location>
</feature>
<feature type="domain" description="SAP" evidence="3">
    <location>
        <begin position="65"/>
        <end position="99"/>
    </location>
</feature>
<dbReference type="InterPro" id="IPR050218">
    <property type="entry name" value="LptD"/>
</dbReference>
<dbReference type="PROSITE" id="PS50800">
    <property type="entry name" value="SAP"/>
    <property type="match status" value="1"/>
</dbReference>
<dbReference type="PANTHER" id="PTHR30189">
    <property type="entry name" value="LPS-ASSEMBLY PROTEIN"/>
    <property type="match status" value="1"/>
</dbReference>
<name>A0A3P3XLV1_9SPIR</name>
<evidence type="ECO:0000313" key="4">
    <source>
        <dbReference type="EMBL" id="SLM15820.1"/>
    </source>
</evidence>
<reference evidence="4" key="1">
    <citation type="submission" date="2017-02" db="EMBL/GenBank/DDBJ databases">
        <authorList>
            <person name="Regsiter A."/>
            <person name="William W."/>
        </authorList>
    </citation>
    <scope>NUCLEOTIDE SEQUENCE</scope>
    <source>
        <strain evidence="4">Bib</strain>
    </source>
</reference>
<dbReference type="InterPro" id="IPR003034">
    <property type="entry name" value="SAP_dom"/>
</dbReference>
<dbReference type="EMBL" id="FWDM01000040">
    <property type="protein sequence ID" value="SLM15820.1"/>
    <property type="molecule type" value="Genomic_DNA"/>
</dbReference>
<sequence>MRRILCIFGLLFILILFLPAQEAVNQSSPAEESTAQQTDTQSIPTAISASPVPEDFARKTLRFRIAAATIYELRDIAAEYGLSADGTADELRARLFAHFGFEPIPKVKGDVSMTIEKAGNVQYFTIENGTKEIRVNGPLEIRFADSQGTIHRISAQYLVFNRDTNEVQAAGNVEYTRETKTRTDIYKGQSIAVNLDESSGVFVDGSFNMEPTGAESRTLIVHFGTLISKSEEVVSLANGSLTACDAIDPHYILRAKKIWLFGSGDWAVVNATLYVGSIPVLWLPFFYYPSKASVFHPVVGFRSRQGGFVQTTTYVAGTQGAEARQSSAFSLQQGATGSFGTYVSRTQTTTEQSDTSSLAVLVDAYSSLGAFAGLRGKSASRLPVNLSWLVGVGLSRSVFLESTGYYSPYDWAGNYKSVWNDWKFGSIALPVRFVTSFEASSRRNASGLSWKVSLPFYSDPFIDQDFLDRKESYDFFSIFGGASSTVSERTSFVQKASLSWSWRAKNTQKPLTFNLSNLSSSLSWKSKYASTSGMTAAQLRLNAVNPQRHFFYPENARVVDTTFSASGIIARSNAASLGWTTSNAMYIEDRFYSFAWQKPQDIDFKSWYWLLGSRNNASLNSQLSVEKAALDFQFSSGVSGQVQYRPYLYDERVSPTTVHPFKLADYGYNTASWNAGTSIIWSPLRNIDMLAASKLQYSLSGKIAMVSYEGLDGSGVNANPVYKLNWLSWDDTMIRDHSILAELAAKIGSTSERLSFKIALPPLLENYTFSLSSAAGIASFGAAYIISRQSSLADLKSTSLAGNVSLQPLKQLRFAANAAWDFDANAPLSVSADITAWSFNARFTAQKANGYTFKSGSWIQDGTQYFRPSTVSLSWKPVLMMKPPQDISDKLVWYFEFGSALSLSQNLIQYTNAIFGSDFRISLKNSGGLSLDLSVSSINKSFWRYYAGLLPVAGDLDPEIYKRNFFNDLLDSLSIWDSARLQRTLFKLQKLSLTLAVDAHDWDLAGSIAAGPTLITPDTGRPYYQMDVSFSIAVTWKDISAIKSSINYSEGAFRE</sequence>
<accession>A0A3P3XLV1</accession>
<dbReference type="GO" id="GO:0009279">
    <property type="term" value="C:cell outer membrane"/>
    <property type="evidence" value="ECO:0007669"/>
    <property type="project" value="TreeGrafter"/>
</dbReference>
<evidence type="ECO:0000256" key="1">
    <source>
        <dbReference type="SAM" id="MobiDB-lite"/>
    </source>
</evidence>
<evidence type="ECO:0000259" key="3">
    <source>
        <dbReference type="PROSITE" id="PS50800"/>
    </source>
</evidence>
<feature type="chain" id="PRO_5018161075" description="SAP domain-containing protein" evidence="2">
    <location>
        <begin position="23"/>
        <end position="1055"/>
    </location>
</feature>
<dbReference type="PANTHER" id="PTHR30189:SF1">
    <property type="entry name" value="LPS-ASSEMBLY PROTEIN LPTD"/>
    <property type="match status" value="1"/>
</dbReference>
<dbReference type="GO" id="GO:1990351">
    <property type="term" value="C:transporter complex"/>
    <property type="evidence" value="ECO:0007669"/>
    <property type="project" value="TreeGrafter"/>
</dbReference>
<keyword evidence="2" id="KW-0732">Signal</keyword>